<keyword evidence="5 7" id="KW-1133">Transmembrane helix</keyword>
<keyword evidence="6 7" id="KW-0472">Membrane</keyword>
<dbReference type="RefSeq" id="WP_137997369.1">
    <property type="nucleotide sequence ID" value="NZ_SJDU01000019.1"/>
</dbReference>
<accession>A0ABY2TXC1</accession>
<keyword evidence="9" id="KW-1185">Reference proteome</keyword>
<keyword evidence="3" id="KW-1003">Cell membrane</keyword>
<evidence type="ECO:0000256" key="4">
    <source>
        <dbReference type="ARBA" id="ARBA00022692"/>
    </source>
</evidence>
<dbReference type="Pfam" id="PF03006">
    <property type="entry name" value="HlyIII"/>
    <property type="match status" value="1"/>
</dbReference>
<evidence type="ECO:0000256" key="6">
    <source>
        <dbReference type="ARBA" id="ARBA00023136"/>
    </source>
</evidence>
<evidence type="ECO:0000313" key="8">
    <source>
        <dbReference type="EMBL" id="TKZ36177.1"/>
    </source>
</evidence>
<evidence type="ECO:0000256" key="5">
    <source>
        <dbReference type="ARBA" id="ARBA00022989"/>
    </source>
</evidence>
<protein>
    <submittedName>
        <fullName evidence="8">Hemolysin III family protein</fullName>
    </submittedName>
</protein>
<gene>
    <name evidence="8" type="ORF">EZH24_01495</name>
</gene>
<feature type="transmembrane region" description="Helical" evidence="7">
    <location>
        <begin position="96"/>
        <end position="117"/>
    </location>
</feature>
<evidence type="ECO:0000256" key="7">
    <source>
        <dbReference type="SAM" id="Phobius"/>
    </source>
</evidence>
<feature type="transmembrane region" description="Helical" evidence="7">
    <location>
        <begin position="149"/>
        <end position="166"/>
    </location>
</feature>
<organism evidence="8 9">
    <name type="scientific">Brachyspira catarrhinii</name>
    <dbReference type="NCBI Taxonomy" id="2528966"/>
    <lineage>
        <taxon>Bacteria</taxon>
        <taxon>Pseudomonadati</taxon>
        <taxon>Spirochaetota</taxon>
        <taxon>Spirochaetia</taxon>
        <taxon>Brachyspirales</taxon>
        <taxon>Brachyspiraceae</taxon>
        <taxon>Brachyspira</taxon>
    </lineage>
</organism>
<dbReference type="InterPro" id="IPR005744">
    <property type="entry name" value="Hy-lIII"/>
</dbReference>
<evidence type="ECO:0000313" key="9">
    <source>
        <dbReference type="Proteomes" id="UP000310168"/>
    </source>
</evidence>
<evidence type="ECO:0000256" key="2">
    <source>
        <dbReference type="ARBA" id="ARBA00008488"/>
    </source>
</evidence>
<keyword evidence="4 7" id="KW-0812">Transmembrane</keyword>
<reference evidence="8 9" key="1">
    <citation type="journal article" date="2019" name="Anaerobe">
        <title>Brachyspira catarrhinii sp. nov., an anaerobic intestinal spirochaete isolated from vervet monkeys may have been misidentified as Brachyspira aalborgi in previous studies.</title>
        <authorList>
            <person name="Phillips N.D."/>
            <person name="La T."/>
            <person name="Hampson D.J."/>
        </authorList>
    </citation>
    <scope>NUCLEOTIDE SEQUENCE [LARGE SCALE GENOMIC DNA]</scope>
    <source>
        <strain evidence="8 9">Z12</strain>
    </source>
</reference>
<evidence type="ECO:0000256" key="3">
    <source>
        <dbReference type="ARBA" id="ARBA00022475"/>
    </source>
</evidence>
<dbReference type="NCBIfam" id="TIGR01065">
    <property type="entry name" value="hlyIII"/>
    <property type="match status" value="1"/>
</dbReference>
<comment type="similarity">
    <text evidence="2">Belongs to the UPF0073 (Hly-III) family.</text>
</comment>
<dbReference type="InterPro" id="IPR004254">
    <property type="entry name" value="AdipoR/HlyIII-related"/>
</dbReference>
<proteinExistence type="inferred from homology"/>
<dbReference type="PANTHER" id="PTHR20855:SF3">
    <property type="entry name" value="LD03007P"/>
    <property type="match status" value="1"/>
</dbReference>
<evidence type="ECO:0000256" key="1">
    <source>
        <dbReference type="ARBA" id="ARBA00004651"/>
    </source>
</evidence>
<comment type="caution">
    <text evidence="8">The sequence shown here is derived from an EMBL/GenBank/DDBJ whole genome shotgun (WGS) entry which is preliminary data.</text>
</comment>
<dbReference type="PANTHER" id="PTHR20855">
    <property type="entry name" value="ADIPOR/PROGESTIN RECEPTOR-RELATED"/>
    <property type="match status" value="1"/>
</dbReference>
<dbReference type="Proteomes" id="UP000310168">
    <property type="component" value="Unassembled WGS sequence"/>
</dbReference>
<feature type="transmembrane region" description="Helical" evidence="7">
    <location>
        <begin position="178"/>
        <end position="196"/>
    </location>
</feature>
<dbReference type="EMBL" id="SJDU01000019">
    <property type="protein sequence ID" value="TKZ36177.1"/>
    <property type="molecule type" value="Genomic_DNA"/>
</dbReference>
<feature type="transmembrane region" description="Helical" evidence="7">
    <location>
        <begin position="208"/>
        <end position="228"/>
    </location>
</feature>
<feature type="transmembrane region" description="Helical" evidence="7">
    <location>
        <begin position="123"/>
        <end position="142"/>
    </location>
</feature>
<feature type="transmembrane region" description="Helical" evidence="7">
    <location>
        <begin position="31"/>
        <end position="53"/>
    </location>
</feature>
<comment type="subcellular location">
    <subcellularLocation>
        <location evidence="1">Cell membrane</location>
        <topology evidence="1">Multi-pass membrane protein</topology>
    </subcellularLocation>
</comment>
<feature type="transmembrane region" description="Helical" evidence="7">
    <location>
        <begin position="65"/>
        <end position="84"/>
    </location>
</feature>
<sequence length="234" mass="26732">MENSILCDKDNLKNTKILNKSKIKKNRIGELYSALSHGAGALLAIAGFVLMLVKVNNKNAVIPVIIYGVGIILLYTFSSLYHFLPNGKAKNIFRKFDHISIYIFIAATYTPLCVFSLPRNIGLLILAVIWTCAILGVISNTILIYKSPILTIILYISMGWIIVFAFKPLMREFEILKLNWLIWGGIFYTIGAFLYALGKKFNDKAKQFTHDIFHIFVLMGSFSHYWFLYRYVIV</sequence>
<name>A0ABY2TXC1_9SPIR</name>